<gene>
    <name evidence="1" type="ORF">US95_C0005G0010</name>
</gene>
<reference evidence="1 2" key="1">
    <citation type="journal article" date="2015" name="Nature">
        <title>rRNA introns, odd ribosomes, and small enigmatic genomes across a large radiation of phyla.</title>
        <authorList>
            <person name="Brown C.T."/>
            <person name="Hug L.A."/>
            <person name="Thomas B.C."/>
            <person name="Sharon I."/>
            <person name="Castelle C.J."/>
            <person name="Singh A."/>
            <person name="Wilkins M.J."/>
            <person name="Williams K.H."/>
            <person name="Banfield J.F."/>
        </authorList>
    </citation>
    <scope>NUCLEOTIDE SEQUENCE [LARGE SCALE GENOMIC DNA]</scope>
</reference>
<dbReference type="AlphaFoldDB" id="A0A0G0K924"/>
<proteinExistence type="predicted"/>
<dbReference type="Proteomes" id="UP000034738">
    <property type="component" value="Unassembled WGS sequence"/>
</dbReference>
<comment type="caution">
    <text evidence="1">The sequence shown here is derived from an EMBL/GenBank/DDBJ whole genome shotgun (WGS) entry which is preliminary data.</text>
</comment>
<evidence type="ECO:0000313" key="1">
    <source>
        <dbReference type="EMBL" id="KKQ75357.1"/>
    </source>
</evidence>
<dbReference type="EMBL" id="LBUY01000005">
    <property type="protein sequence ID" value="KKQ75357.1"/>
    <property type="molecule type" value="Genomic_DNA"/>
</dbReference>
<sequence>MIQSLNCYMTYVERLTLARRPEYTLKNMGRVITVLQDFGIEVSLQEQHDFDQLFCGIDFADQLTDNPQILPEVPNHILSFLTGKQDLLPSDIPENAVRNFSFLKNIISERGIGPHLEEIVDKLLSLRDQLFATDTISNYIKLTREEAETSAELAFLFLPEEIPANVKKFLIQANILGNLTDNLLDLESDFAQGQISLKPSQGLKNSLKIEMAKQVAVLGLHYPKKKRLVGLAKKYICYMVSTPSQK</sequence>
<evidence type="ECO:0000313" key="2">
    <source>
        <dbReference type="Proteomes" id="UP000034738"/>
    </source>
</evidence>
<protein>
    <submittedName>
        <fullName evidence="1">Uncharacterized protein</fullName>
    </submittedName>
</protein>
<accession>A0A0G0K924</accession>
<name>A0A0G0K924_9BACT</name>
<organism evidence="1 2">
    <name type="scientific">Candidatus Woesebacteria bacterium GW2011_GWB1_38_5</name>
    <dbReference type="NCBI Taxonomy" id="1618568"/>
    <lineage>
        <taxon>Bacteria</taxon>
        <taxon>Candidatus Woeseibacteriota</taxon>
    </lineage>
</organism>